<evidence type="ECO:0000313" key="3">
    <source>
        <dbReference type="Proteomes" id="UP000218231"/>
    </source>
</evidence>
<evidence type="ECO:0000313" key="2">
    <source>
        <dbReference type="EMBL" id="PAV89715.1"/>
    </source>
</evidence>
<reference evidence="2 3" key="1">
    <citation type="journal article" date="2017" name="Curr. Biol.">
        <title>Genome architecture and evolution of a unichromosomal asexual nematode.</title>
        <authorList>
            <person name="Fradin H."/>
            <person name="Zegar C."/>
            <person name="Gutwein M."/>
            <person name="Lucas J."/>
            <person name="Kovtun M."/>
            <person name="Corcoran D."/>
            <person name="Baugh L.R."/>
            <person name="Kiontke K."/>
            <person name="Gunsalus K."/>
            <person name="Fitch D.H."/>
            <person name="Piano F."/>
        </authorList>
    </citation>
    <scope>NUCLEOTIDE SEQUENCE [LARGE SCALE GENOMIC DNA]</scope>
    <source>
        <strain evidence="2">PF1309</strain>
    </source>
</reference>
<feature type="compositionally biased region" description="Polar residues" evidence="1">
    <location>
        <begin position="313"/>
        <end position="322"/>
    </location>
</feature>
<protein>
    <submittedName>
        <fullName evidence="2">Uncharacterized protein</fullName>
    </submittedName>
</protein>
<accession>A0A2A2LUM9</accession>
<organism evidence="2 3">
    <name type="scientific">Diploscapter pachys</name>
    <dbReference type="NCBI Taxonomy" id="2018661"/>
    <lineage>
        <taxon>Eukaryota</taxon>
        <taxon>Metazoa</taxon>
        <taxon>Ecdysozoa</taxon>
        <taxon>Nematoda</taxon>
        <taxon>Chromadorea</taxon>
        <taxon>Rhabditida</taxon>
        <taxon>Rhabditina</taxon>
        <taxon>Rhabditomorpha</taxon>
        <taxon>Rhabditoidea</taxon>
        <taxon>Rhabditidae</taxon>
        <taxon>Diploscapter</taxon>
    </lineage>
</organism>
<dbReference type="EMBL" id="LIAE01006432">
    <property type="protein sequence ID" value="PAV89715.1"/>
    <property type="molecule type" value="Genomic_DNA"/>
</dbReference>
<dbReference type="AlphaFoldDB" id="A0A2A2LUM9"/>
<comment type="caution">
    <text evidence="2">The sequence shown here is derived from an EMBL/GenBank/DDBJ whole genome shotgun (WGS) entry which is preliminary data.</text>
</comment>
<gene>
    <name evidence="2" type="ORF">WR25_11193</name>
</gene>
<feature type="region of interest" description="Disordered" evidence="1">
    <location>
        <begin position="312"/>
        <end position="339"/>
    </location>
</feature>
<proteinExistence type="predicted"/>
<sequence length="368" mass="40001">MRIPDLSNMTAFELAYAGPNPLTGGKVGFETPVGGKYLIIPTLTPDEADKLTGFIYIVSQQNPPTKFFDITTFTPNTVSLGAGESAAFFVAAQTVESTATTPGNPETTPSSTTKATPVMYGIYHSLVSNFQPPGSNSIIRIYNGTDDNSQELYSNAATPNSIISPIYLTVPFFKVSSSSQIYFSYQLTKGSPPTNISVETLPASGLISSNDFPSDGTSEYTKIEVKNAFYQWVNISEEHSGQRVKLQCLEKDFIRESLDKLFQEYNETKFSYDFRGHILEINSEQNGDVPGYTAQGAYTFEYLVYETDAPPSTKATQATQGTKPPPVTDASGGTVNPNTNTPAPCPGFSYTSVDLIPIFILGIFRLIL</sequence>
<evidence type="ECO:0000256" key="1">
    <source>
        <dbReference type="SAM" id="MobiDB-lite"/>
    </source>
</evidence>
<name>A0A2A2LUM9_9BILA</name>
<keyword evidence="3" id="KW-1185">Reference proteome</keyword>
<dbReference type="Proteomes" id="UP000218231">
    <property type="component" value="Unassembled WGS sequence"/>
</dbReference>